<gene>
    <name evidence="2" type="ORF">MNB_SM-5-958</name>
</gene>
<dbReference type="GO" id="GO:0015920">
    <property type="term" value="P:lipopolysaccharide transport"/>
    <property type="evidence" value="ECO:0007669"/>
    <property type="project" value="InterPro"/>
</dbReference>
<dbReference type="Pfam" id="PF04453">
    <property type="entry name" value="LptD"/>
    <property type="match status" value="1"/>
</dbReference>
<dbReference type="AlphaFoldDB" id="A0A1W1BMU8"/>
<dbReference type="InterPro" id="IPR007543">
    <property type="entry name" value="LptD_C"/>
</dbReference>
<proteinExistence type="inferred from homology"/>
<dbReference type="PANTHER" id="PTHR30189:SF1">
    <property type="entry name" value="LPS-ASSEMBLY PROTEIN LPTD"/>
    <property type="match status" value="1"/>
</dbReference>
<dbReference type="EMBL" id="FPHH01000029">
    <property type="protein sequence ID" value="SFV54812.1"/>
    <property type="molecule type" value="Genomic_DNA"/>
</dbReference>
<dbReference type="GO" id="GO:0009279">
    <property type="term" value="C:cell outer membrane"/>
    <property type="evidence" value="ECO:0007669"/>
    <property type="project" value="InterPro"/>
</dbReference>
<dbReference type="GO" id="GO:1990351">
    <property type="term" value="C:transporter complex"/>
    <property type="evidence" value="ECO:0007669"/>
    <property type="project" value="TreeGrafter"/>
</dbReference>
<organism evidence="2">
    <name type="scientific">hydrothermal vent metagenome</name>
    <dbReference type="NCBI Taxonomy" id="652676"/>
    <lineage>
        <taxon>unclassified sequences</taxon>
        <taxon>metagenomes</taxon>
        <taxon>ecological metagenomes</taxon>
    </lineage>
</organism>
<reference evidence="2" key="1">
    <citation type="submission" date="2016-10" db="EMBL/GenBank/DDBJ databases">
        <authorList>
            <person name="de Groot N.N."/>
        </authorList>
    </citation>
    <scope>NUCLEOTIDE SEQUENCE</scope>
</reference>
<dbReference type="InterPro" id="IPR020889">
    <property type="entry name" value="LipoPS_assembly_LptD"/>
</dbReference>
<dbReference type="PANTHER" id="PTHR30189">
    <property type="entry name" value="LPS-ASSEMBLY PROTEIN"/>
    <property type="match status" value="1"/>
</dbReference>
<evidence type="ECO:0000313" key="2">
    <source>
        <dbReference type="EMBL" id="SFV54812.1"/>
    </source>
</evidence>
<name>A0A1W1BMU8_9ZZZZ</name>
<dbReference type="HAMAP" id="MF_01411">
    <property type="entry name" value="LPS_assembly_LptD"/>
    <property type="match status" value="1"/>
</dbReference>
<evidence type="ECO:0000259" key="1">
    <source>
        <dbReference type="Pfam" id="PF04453"/>
    </source>
</evidence>
<feature type="domain" description="LptD C-terminal" evidence="1">
    <location>
        <begin position="278"/>
        <end position="619"/>
    </location>
</feature>
<protein>
    <submittedName>
        <fullName evidence="2">Outer membrane protein Imp, required for envelope biogenesis / Organic solvent tolerance protein</fullName>
    </submittedName>
</protein>
<accession>A0A1W1BMU8</accession>
<sequence length="721" mass="84493">MLKFLLFLLLFFSFANADDKVAIYATTLSSKNGIVEANGGVSVSYKDYLLTANRATYNRKTGDLQLYDNIRVDKNGQYKILGNYAKLNIAKKEKSFRPFFMLDRKSQVWMSADRGNSKNEDITISSGVVSGCNPINPLWTIEFDSSDYNAKTKWVNLYNARLYIYDIPLFYTPYFGYSLDTTRRTGLLTPSLGLSSSEGLYVQQPLYIAEQNWWDLELLPQVRTNRGEGLYETFRFVDSPKSKGVLKAGYFQEKESYFQINNLRNQSHFGFNFRYENSDFLNQWFAKNYEGQSGLYVDINHMNDVDYINLTSNNRRNQTTATQILSRVNLFYNTNENYFATYLKYYEDLTLPSNDTTLQKIPTLHYHHYLNTLFTNHILYSLDVQGNNIYRKEGKKVVQTDINLPIALQTSLFDEYLNLSYQANLYMQHSSFYGRPTALSENSIYQTGYFARNYHTFTAATQLTKGYAKYTHVVGMAISYNQSSWETKTGYYKNIATYCSNPANQADAECDFYNLTNIENSAKIDFTQYLYNRKQEKIFYQRLSQRISYSNSQQRYGELENELDYRINSYISLYNNMFYNYDNNRFSKIFNKITLKNYGVTLSASHLYKDNYLHKSRNSEERYTSYLTTNLDYAYSSHYSYNASYNYDLQTKEKKSASIGFMYKKRCWNFGIKYAENNRPILSNGMGSSSIYDRYIYVTVVLKPFMKPRRNNSLFSYKLTN</sequence>
<dbReference type="GO" id="GO:0043165">
    <property type="term" value="P:Gram-negative-bacterium-type cell outer membrane assembly"/>
    <property type="evidence" value="ECO:0007669"/>
    <property type="project" value="InterPro"/>
</dbReference>
<dbReference type="InterPro" id="IPR050218">
    <property type="entry name" value="LptD"/>
</dbReference>